<keyword evidence="6" id="KW-1185">Reference proteome</keyword>
<dbReference type="PANTHER" id="PTHR43132:SF6">
    <property type="entry name" value="HTH-TYPE TRANSCRIPTIONAL REPRESSOR CZRA"/>
    <property type="match status" value="1"/>
</dbReference>
<gene>
    <name evidence="5" type="ORF">SAMN06265361_101309</name>
</gene>
<evidence type="ECO:0000259" key="4">
    <source>
        <dbReference type="PROSITE" id="PS50987"/>
    </source>
</evidence>
<dbReference type="Pfam" id="PF01022">
    <property type="entry name" value="HTH_5"/>
    <property type="match status" value="1"/>
</dbReference>
<evidence type="ECO:0000313" key="6">
    <source>
        <dbReference type="Proteomes" id="UP001157946"/>
    </source>
</evidence>
<protein>
    <submittedName>
        <fullName evidence="5">Transcriptional regulator, ArsR family</fullName>
    </submittedName>
</protein>
<dbReference type="RefSeq" id="WP_102991692.1">
    <property type="nucleotide sequence ID" value="NZ_FXTU01000001.1"/>
</dbReference>
<evidence type="ECO:0000256" key="1">
    <source>
        <dbReference type="ARBA" id="ARBA00023015"/>
    </source>
</evidence>
<sequence length="102" mass="11712">MKKEEHKTLAARSVEDAVMIFKALADPTRIRILHLLSEEECSVSHIAEVLGLSHSAISHQLSFLRSLRLVKTRREGRIIFYSCDDEHVVDLLRQTISHVEHL</sequence>
<organism evidence="5 6">
    <name type="scientific">Laceyella tengchongensis</name>
    <dbReference type="NCBI Taxonomy" id="574699"/>
    <lineage>
        <taxon>Bacteria</taxon>
        <taxon>Bacillati</taxon>
        <taxon>Bacillota</taxon>
        <taxon>Bacilli</taxon>
        <taxon>Bacillales</taxon>
        <taxon>Thermoactinomycetaceae</taxon>
        <taxon>Laceyella</taxon>
    </lineage>
</organism>
<keyword evidence="2" id="KW-0238">DNA-binding</keyword>
<comment type="caution">
    <text evidence="5">The sequence shown here is derived from an EMBL/GenBank/DDBJ whole genome shotgun (WGS) entry which is preliminary data.</text>
</comment>
<dbReference type="GO" id="GO:0003700">
    <property type="term" value="F:DNA-binding transcription factor activity"/>
    <property type="evidence" value="ECO:0007669"/>
    <property type="project" value="InterPro"/>
</dbReference>
<dbReference type="EMBL" id="FXTU01000001">
    <property type="protein sequence ID" value="SMP02127.1"/>
    <property type="molecule type" value="Genomic_DNA"/>
</dbReference>
<accession>A0AA46AD28</accession>
<dbReference type="PROSITE" id="PS50987">
    <property type="entry name" value="HTH_ARSR_2"/>
    <property type="match status" value="1"/>
</dbReference>
<evidence type="ECO:0000313" key="5">
    <source>
        <dbReference type="EMBL" id="SMP02127.1"/>
    </source>
</evidence>
<dbReference type="PRINTS" id="PR00778">
    <property type="entry name" value="HTHARSR"/>
</dbReference>
<reference evidence="5" key="1">
    <citation type="submission" date="2017-05" db="EMBL/GenBank/DDBJ databases">
        <authorList>
            <person name="Varghese N."/>
            <person name="Submissions S."/>
        </authorList>
    </citation>
    <scope>NUCLEOTIDE SEQUENCE</scope>
    <source>
        <strain evidence="5">DSM 45262</strain>
    </source>
</reference>
<dbReference type="CDD" id="cd00090">
    <property type="entry name" value="HTH_ARSR"/>
    <property type="match status" value="1"/>
</dbReference>
<keyword evidence="3" id="KW-0804">Transcription</keyword>
<dbReference type="NCBIfam" id="NF033788">
    <property type="entry name" value="HTH_metalloreg"/>
    <property type="match status" value="1"/>
</dbReference>
<evidence type="ECO:0000256" key="3">
    <source>
        <dbReference type="ARBA" id="ARBA00023163"/>
    </source>
</evidence>
<dbReference type="InterPro" id="IPR036388">
    <property type="entry name" value="WH-like_DNA-bd_sf"/>
</dbReference>
<dbReference type="GO" id="GO:0003677">
    <property type="term" value="F:DNA binding"/>
    <property type="evidence" value="ECO:0007669"/>
    <property type="project" value="UniProtKB-KW"/>
</dbReference>
<dbReference type="Gene3D" id="1.10.10.10">
    <property type="entry name" value="Winged helix-like DNA-binding domain superfamily/Winged helix DNA-binding domain"/>
    <property type="match status" value="1"/>
</dbReference>
<dbReference type="Proteomes" id="UP001157946">
    <property type="component" value="Unassembled WGS sequence"/>
</dbReference>
<dbReference type="SMART" id="SM00418">
    <property type="entry name" value="HTH_ARSR"/>
    <property type="match status" value="1"/>
</dbReference>
<name>A0AA46AD28_9BACL</name>
<dbReference type="AlphaFoldDB" id="A0AA46AD28"/>
<evidence type="ECO:0000256" key="2">
    <source>
        <dbReference type="ARBA" id="ARBA00023125"/>
    </source>
</evidence>
<dbReference type="SUPFAM" id="SSF46785">
    <property type="entry name" value="Winged helix' DNA-binding domain"/>
    <property type="match status" value="1"/>
</dbReference>
<dbReference type="InterPro" id="IPR001845">
    <property type="entry name" value="HTH_ArsR_DNA-bd_dom"/>
</dbReference>
<feature type="domain" description="HTH arsR-type" evidence="4">
    <location>
        <begin position="9"/>
        <end position="102"/>
    </location>
</feature>
<dbReference type="InterPro" id="IPR051011">
    <property type="entry name" value="Metal_resp_trans_reg"/>
</dbReference>
<proteinExistence type="predicted"/>
<keyword evidence="1" id="KW-0805">Transcription regulation</keyword>
<dbReference type="InterPro" id="IPR036390">
    <property type="entry name" value="WH_DNA-bd_sf"/>
</dbReference>
<dbReference type="PANTHER" id="PTHR43132">
    <property type="entry name" value="ARSENICAL RESISTANCE OPERON REPRESSOR ARSR-RELATED"/>
    <property type="match status" value="1"/>
</dbReference>
<dbReference type="InterPro" id="IPR011991">
    <property type="entry name" value="ArsR-like_HTH"/>
</dbReference>